<proteinExistence type="predicted"/>
<comment type="caution">
    <text evidence="1">The sequence shown here is derived from an EMBL/GenBank/DDBJ whole genome shotgun (WGS) entry which is preliminary data.</text>
</comment>
<protein>
    <submittedName>
        <fullName evidence="1">Uncharacterized protein</fullName>
    </submittedName>
</protein>
<evidence type="ECO:0000313" key="2">
    <source>
        <dbReference type="Proteomes" id="UP001431783"/>
    </source>
</evidence>
<dbReference type="EMBL" id="JARQZJ010000122">
    <property type="protein sequence ID" value="KAK9889105.1"/>
    <property type="molecule type" value="Genomic_DNA"/>
</dbReference>
<keyword evidence="2" id="KW-1185">Reference proteome</keyword>
<sequence>MTELCVTTTAGVTFIAVSFVTRGVVERIRVGTPFPHWFHSVKKRELAEYASELDLQLQKVGRILNTRWVFRSFETVMAVWYGYQA</sequence>
<evidence type="ECO:0000313" key="1">
    <source>
        <dbReference type="EMBL" id="KAK9889105.1"/>
    </source>
</evidence>
<dbReference type="AlphaFoldDB" id="A0AAW1V370"/>
<name>A0AAW1V370_9CUCU</name>
<reference evidence="1 2" key="1">
    <citation type="submission" date="2023-03" db="EMBL/GenBank/DDBJ databases">
        <title>Genome insight into feeding habits of ladybird beetles.</title>
        <authorList>
            <person name="Li H.-S."/>
            <person name="Huang Y.-H."/>
            <person name="Pang H."/>
        </authorList>
    </citation>
    <scope>NUCLEOTIDE SEQUENCE [LARGE SCALE GENOMIC DNA]</scope>
    <source>
        <strain evidence="1">SYSU_2023b</strain>
        <tissue evidence="1">Whole body</tissue>
    </source>
</reference>
<gene>
    <name evidence="1" type="ORF">WA026_004378</name>
</gene>
<dbReference type="Proteomes" id="UP001431783">
    <property type="component" value="Unassembled WGS sequence"/>
</dbReference>
<organism evidence="1 2">
    <name type="scientific">Henosepilachna vigintioctopunctata</name>
    <dbReference type="NCBI Taxonomy" id="420089"/>
    <lineage>
        <taxon>Eukaryota</taxon>
        <taxon>Metazoa</taxon>
        <taxon>Ecdysozoa</taxon>
        <taxon>Arthropoda</taxon>
        <taxon>Hexapoda</taxon>
        <taxon>Insecta</taxon>
        <taxon>Pterygota</taxon>
        <taxon>Neoptera</taxon>
        <taxon>Endopterygota</taxon>
        <taxon>Coleoptera</taxon>
        <taxon>Polyphaga</taxon>
        <taxon>Cucujiformia</taxon>
        <taxon>Coccinelloidea</taxon>
        <taxon>Coccinellidae</taxon>
        <taxon>Epilachninae</taxon>
        <taxon>Epilachnini</taxon>
        <taxon>Henosepilachna</taxon>
    </lineage>
</organism>
<accession>A0AAW1V370</accession>